<proteinExistence type="predicted"/>
<dbReference type="SUPFAM" id="SSF54292">
    <property type="entry name" value="2Fe-2S ferredoxin-like"/>
    <property type="match status" value="1"/>
</dbReference>
<feature type="domain" description="2Fe-2S ferredoxin-type" evidence="1">
    <location>
        <begin position="1"/>
        <end position="69"/>
    </location>
</feature>
<evidence type="ECO:0000259" key="1">
    <source>
        <dbReference type="PROSITE" id="PS51085"/>
    </source>
</evidence>
<sequence length="79" mass="8357">MERLGRRGIPVGCRGGGCGVCKVEILAGEVVSARMSRAHVDDAERAAGRVLACRSHPRSDVLLRVVGAMRKGFTRNAPG</sequence>
<dbReference type="InterPro" id="IPR012675">
    <property type="entry name" value="Beta-grasp_dom_sf"/>
</dbReference>
<dbReference type="Pfam" id="PF00111">
    <property type="entry name" value="Fer2"/>
    <property type="match status" value="1"/>
</dbReference>
<dbReference type="InterPro" id="IPR036010">
    <property type="entry name" value="2Fe-2S_ferredoxin-like_sf"/>
</dbReference>
<dbReference type="InterPro" id="IPR006058">
    <property type="entry name" value="2Fe2S_fd_BS"/>
</dbReference>
<dbReference type="Gene3D" id="3.10.20.30">
    <property type="match status" value="1"/>
</dbReference>
<protein>
    <recommendedName>
        <fullName evidence="1">2Fe-2S ferredoxin-type domain-containing protein</fullName>
    </recommendedName>
</protein>
<dbReference type="PROSITE" id="PS00197">
    <property type="entry name" value="2FE2S_FER_1"/>
    <property type="match status" value="1"/>
</dbReference>
<dbReference type="GO" id="GO:0051537">
    <property type="term" value="F:2 iron, 2 sulfur cluster binding"/>
    <property type="evidence" value="ECO:0007669"/>
    <property type="project" value="InterPro"/>
</dbReference>
<name>A0A5B8RK80_9ZZZZ</name>
<evidence type="ECO:0000313" key="2">
    <source>
        <dbReference type="EMBL" id="QEA08034.1"/>
    </source>
</evidence>
<dbReference type="InterPro" id="IPR001041">
    <property type="entry name" value="2Fe-2S_ferredoxin-type"/>
</dbReference>
<gene>
    <name evidence="2" type="ORF">KBTEX_04402</name>
</gene>
<organism evidence="2">
    <name type="scientific">uncultured organism</name>
    <dbReference type="NCBI Taxonomy" id="155900"/>
    <lineage>
        <taxon>unclassified sequences</taxon>
        <taxon>environmental samples</taxon>
    </lineage>
</organism>
<accession>A0A5B8RK80</accession>
<dbReference type="PROSITE" id="PS51085">
    <property type="entry name" value="2FE2S_FER_2"/>
    <property type="match status" value="1"/>
</dbReference>
<dbReference type="AlphaFoldDB" id="A0A5B8RK80"/>
<reference evidence="2" key="1">
    <citation type="submission" date="2019-06" db="EMBL/GenBank/DDBJ databases">
        <authorList>
            <person name="Murdoch R.W."/>
            <person name="Fathepure B."/>
        </authorList>
    </citation>
    <scope>NUCLEOTIDE SEQUENCE</scope>
</reference>
<dbReference type="EMBL" id="MN079647">
    <property type="protein sequence ID" value="QEA08034.1"/>
    <property type="molecule type" value="Genomic_DNA"/>
</dbReference>